<organism evidence="2 3">
    <name type="scientific">Astyanax mexicanus</name>
    <name type="common">Blind cave fish</name>
    <name type="synonym">Astyanax fasciatus mexicanus</name>
    <dbReference type="NCBI Taxonomy" id="7994"/>
    <lineage>
        <taxon>Eukaryota</taxon>
        <taxon>Metazoa</taxon>
        <taxon>Chordata</taxon>
        <taxon>Craniata</taxon>
        <taxon>Vertebrata</taxon>
        <taxon>Euteleostomi</taxon>
        <taxon>Actinopterygii</taxon>
        <taxon>Neopterygii</taxon>
        <taxon>Teleostei</taxon>
        <taxon>Ostariophysi</taxon>
        <taxon>Characiformes</taxon>
        <taxon>Characoidei</taxon>
        <taxon>Acestrorhamphidae</taxon>
        <taxon>Acestrorhamphinae</taxon>
        <taxon>Astyanax</taxon>
    </lineage>
</organism>
<proteinExistence type="predicted"/>
<dbReference type="AlphaFoldDB" id="A0A8T2M2I4"/>
<evidence type="ECO:0000256" key="1">
    <source>
        <dbReference type="SAM" id="MobiDB-lite"/>
    </source>
</evidence>
<dbReference type="Proteomes" id="UP000752171">
    <property type="component" value="Unassembled WGS sequence"/>
</dbReference>
<accession>A0A8T2M2I4</accession>
<evidence type="ECO:0000313" key="3">
    <source>
        <dbReference type="Proteomes" id="UP000752171"/>
    </source>
</evidence>
<comment type="caution">
    <text evidence="2">The sequence shown here is derived from an EMBL/GenBank/DDBJ whole genome shotgun (WGS) entry which is preliminary data.</text>
</comment>
<sequence length="67" mass="7363">MITGWQGRIIVAPGVPDRGARPEQSEGEKSRGHRIRIVRLGVESRKPTALLGRKSVQIVVICSDQCL</sequence>
<feature type="compositionally biased region" description="Basic and acidic residues" evidence="1">
    <location>
        <begin position="18"/>
        <end position="30"/>
    </location>
</feature>
<dbReference type="EMBL" id="JAICCE010000006">
    <property type="protein sequence ID" value="KAG9276232.1"/>
    <property type="molecule type" value="Genomic_DNA"/>
</dbReference>
<gene>
    <name evidence="2" type="ORF">AMEX_G8525</name>
</gene>
<name>A0A8T2M2I4_ASTMX</name>
<evidence type="ECO:0000313" key="2">
    <source>
        <dbReference type="EMBL" id="KAG9276232.1"/>
    </source>
</evidence>
<reference evidence="2 3" key="1">
    <citation type="submission" date="2021-07" db="EMBL/GenBank/DDBJ databases">
        <authorList>
            <person name="Imarazene B."/>
            <person name="Zahm M."/>
            <person name="Klopp C."/>
            <person name="Cabau C."/>
            <person name="Beille S."/>
            <person name="Jouanno E."/>
            <person name="Castinel A."/>
            <person name="Lluch J."/>
            <person name="Gil L."/>
            <person name="Kuchtly C."/>
            <person name="Lopez Roques C."/>
            <person name="Donnadieu C."/>
            <person name="Parrinello H."/>
            <person name="Journot L."/>
            <person name="Du K."/>
            <person name="Schartl M."/>
            <person name="Retaux S."/>
            <person name="Guiguen Y."/>
        </authorList>
    </citation>
    <scope>NUCLEOTIDE SEQUENCE [LARGE SCALE GENOMIC DNA]</scope>
    <source>
        <strain evidence="2">Pach_M1</strain>
        <tissue evidence="2">Testis</tissue>
    </source>
</reference>
<protein>
    <submittedName>
        <fullName evidence="2">Uncharacterized protein</fullName>
    </submittedName>
</protein>
<feature type="region of interest" description="Disordered" evidence="1">
    <location>
        <begin position="12"/>
        <end position="32"/>
    </location>
</feature>